<dbReference type="EC" id="1.2.1.3" evidence="3"/>
<evidence type="ECO:0000256" key="1">
    <source>
        <dbReference type="ARBA" id="ARBA00009986"/>
    </source>
</evidence>
<comment type="caution">
    <text evidence="8">The sequence shown here is derived from an EMBL/GenBank/DDBJ whole genome shotgun (WGS) entry which is preliminary data.</text>
</comment>
<evidence type="ECO:0000256" key="4">
    <source>
        <dbReference type="ARBA" id="ARBA00049194"/>
    </source>
</evidence>
<accession>A0ABY0HDT1</accession>
<dbReference type="Gene3D" id="3.40.309.10">
    <property type="entry name" value="Aldehyde Dehydrogenase, Chain A, domain 2"/>
    <property type="match status" value="1"/>
</dbReference>
<comment type="catalytic activity">
    <reaction evidence="4">
        <text>an aldehyde + NAD(+) + H2O = a carboxylate + NADH + 2 H(+)</text>
        <dbReference type="Rhea" id="RHEA:16185"/>
        <dbReference type="ChEBI" id="CHEBI:15377"/>
        <dbReference type="ChEBI" id="CHEBI:15378"/>
        <dbReference type="ChEBI" id="CHEBI:17478"/>
        <dbReference type="ChEBI" id="CHEBI:29067"/>
        <dbReference type="ChEBI" id="CHEBI:57540"/>
        <dbReference type="ChEBI" id="CHEBI:57945"/>
        <dbReference type="EC" id="1.2.1.3"/>
    </reaction>
</comment>
<comment type="similarity">
    <text evidence="1 6">Belongs to the aldehyde dehydrogenase family.</text>
</comment>
<feature type="active site" evidence="5">
    <location>
        <position position="254"/>
    </location>
</feature>
<protein>
    <recommendedName>
        <fullName evidence="3">aldehyde dehydrogenase (NAD(+))</fullName>
        <ecNumber evidence="3">1.2.1.3</ecNumber>
    </recommendedName>
</protein>
<keyword evidence="9" id="KW-1185">Reference proteome</keyword>
<name>A0ABY0HDT1_9PEZI</name>
<organism evidence="8 9">
    <name type="scientific">Monosporascus cannonballus</name>
    <dbReference type="NCBI Taxonomy" id="155416"/>
    <lineage>
        <taxon>Eukaryota</taxon>
        <taxon>Fungi</taxon>
        <taxon>Dikarya</taxon>
        <taxon>Ascomycota</taxon>
        <taxon>Pezizomycotina</taxon>
        <taxon>Sordariomycetes</taxon>
        <taxon>Xylariomycetidae</taxon>
        <taxon>Xylariales</taxon>
        <taxon>Xylariales incertae sedis</taxon>
        <taxon>Monosporascus</taxon>
    </lineage>
</organism>
<dbReference type="EMBL" id="QJNS01000044">
    <property type="protein sequence ID" value="RYO91179.1"/>
    <property type="molecule type" value="Genomic_DNA"/>
</dbReference>
<dbReference type="PROSITE" id="PS00687">
    <property type="entry name" value="ALDEHYDE_DEHYDR_GLU"/>
    <property type="match status" value="1"/>
</dbReference>
<dbReference type="InterPro" id="IPR016163">
    <property type="entry name" value="Ald_DH_C"/>
</dbReference>
<dbReference type="InterPro" id="IPR016161">
    <property type="entry name" value="Ald_DH/histidinol_DH"/>
</dbReference>
<keyword evidence="2 6" id="KW-0560">Oxidoreductase</keyword>
<evidence type="ECO:0000313" key="9">
    <source>
        <dbReference type="Proteomes" id="UP000294003"/>
    </source>
</evidence>
<dbReference type="Pfam" id="PF00171">
    <property type="entry name" value="Aldedh"/>
    <property type="match status" value="2"/>
</dbReference>
<dbReference type="InterPro" id="IPR029510">
    <property type="entry name" value="Ald_DH_CS_GLU"/>
</dbReference>
<dbReference type="Proteomes" id="UP000294003">
    <property type="component" value="Unassembled WGS sequence"/>
</dbReference>
<dbReference type="PANTHER" id="PTHR11699">
    <property type="entry name" value="ALDEHYDE DEHYDROGENASE-RELATED"/>
    <property type="match status" value="1"/>
</dbReference>
<dbReference type="CDD" id="cd07106">
    <property type="entry name" value="ALDH_AldA-AAD23400"/>
    <property type="match status" value="1"/>
</dbReference>
<evidence type="ECO:0000256" key="2">
    <source>
        <dbReference type="ARBA" id="ARBA00023002"/>
    </source>
</evidence>
<proteinExistence type="inferred from homology"/>
<dbReference type="InterPro" id="IPR015590">
    <property type="entry name" value="Aldehyde_DH_dom"/>
</dbReference>
<evidence type="ECO:0000256" key="5">
    <source>
        <dbReference type="PROSITE-ProRule" id="PRU10007"/>
    </source>
</evidence>
<evidence type="ECO:0000313" key="8">
    <source>
        <dbReference type="EMBL" id="RYO91179.1"/>
    </source>
</evidence>
<feature type="domain" description="Aldehyde dehydrogenase" evidence="7">
    <location>
        <begin position="29"/>
        <end position="272"/>
    </location>
</feature>
<gene>
    <name evidence="8" type="ORF">DL762_002346</name>
</gene>
<dbReference type="InterPro" id="IPR016162">
    <property type="entry name" value="Ald_DH_N"/>
</dbReference>
<reference evidence="8 9" key="1">
    <citation type="submission" date="2018-06" db="EMBL/GenBank/DDBJ databases">
        <title>Complete Genomes of Monosporascus.</title>
        <authorList>
            <person name="Robinson A.J."/>
            <person name="Natvig D.O."/>
        </authorList>
    </citation>
    <scope>NUCLEOTIDE SEQUENCE [LARGE SCALE GENOMIC DNA]</scope>
    <source>
        <strain evidence="8 9">CBS 609.92</strain>
    </source>
</reference>
<dbReference type="Gene3D" id="3.40.605.10">
    <property type="entry name" value="Aldehyde Dehydrogenase, Chain A, domain 1"/>
    <property type="match status" value="2"/>
</dbReference>
<feature type="domain" description="Aldehyde dehydrogenase" evidence="7">
    <location>
        <begin position="276"/>
        <end position="453"/>
    </location>
</feature>
<evidence type="ECO:0000259" key="7">
    <source>
        <dbReference type="Pfam" id="PF00171"/>
    </source>
</evidence>
<dbReference type="InterPro" id="IPR044086">
    <property type="entry name" value="LUC3-like"/>
</dbReference>
<evidence type="ECO:0000256" key="6">
    <source>
        <dbReference type="RuleBase" id="RU003345"/>
    </source>
</evidence>
<evidence type="ECO:0000256" key="3">
    <source>
        <dbReference type="ARBA" id="ARBA00024226"/>
    </source>
</evidence>
<dbReference type="SUPFAM" id="SSF53720">
    <property type="entry name" value="ALDH-like"/>
    <property type="match status" value="1"/>
</dbReference>
<sequence length="464" mass="50236">MSSHHFSSDSVDFDTFHNVIDGKLSGTAKTRCSVNPSTLANNPNVPLSTPEDVDKAVQAARKAAESWAQVPWSDRKKAVEAFATALEAQLDDFAQMLTKEQGKPFPRAQHEIRTGVQWLRDFCLLSLPEEVLEDNSTRRISTRYTPLGVVAAIVPWNYPVQPLACGKIAPALLTGNTLILKPSPFTPYCNLKLAELGMRFFPPGVLQALSGDDDLGPWLTEHPGIDKIAFTGSTATGKKIMESCSKTLKRVTLELGGNDPAIVCADVDLAAIPTIAATIVAVVSHFKPGDGFEEGVFIPPITNAAQFDRIRDLLADVEKAQLKLATGSTTLLPGAGKTTGYFITPTIIDNPPDDSRIVTEEQFGPILPILKWTDEDDVIRRANNTKSGPGAPIWTQDMAQAERMSMQLQAGTIWINSHAEIGAKYPFGGHKESGLGVEWGVEGMKAYCNSHTVLSRSTPWDGSS</sequence>